<sequence length="217" mass="24386">MNYKILIGITTAVVLVAAIVTTKKTTNPNVKNTKNFQSIKLSNDNPTKSKTTLNENPEALIEKNKTLDETSAKPNLVALSPQEFSEEFVFSDNGKEFISKNALDSVFKNDTSRLLKQMSEIVYSEEAQLRKEQLNAFILDELKDVNILQQDLDCAGKICALELTYTQSSNQKSIDTIFSFSKNYSFQEFTETENGDKKLKALYIATEDPSQLTLAME</sequence>
<dbReference type="PATRIC" id="fig|187330.3.peg.2192"/>
<dbReference type="EMBL" id="LHPH01000025">
    <property type="protein sequence ID" value="KPH58627.1"/>
    <property type="molecule type" value="Genomic_DNA"/>
</dbReference>
<dbReference type="RefSeq" id="WP_054455618.1">
    <property type="nucleotide sequence ID" value="NZ_LHPH01000025.1"/>
</dbReference>
<organism evidence="1 2">
    <name type="scientific">Pseudoalteromonas porphyrae</name>
    <dbReference type="NCBI Taxonomy" id="187330"/>
    <lineage>
        <taxon>Bacteria</taxon>
        <taxon>Pseudomonadati</taxon>
        <taxon>Pseudomonadota</taxon>
        <taxon>Gammaproteobacteria</taxon>
        <taxon>Alteromonadales</taxon>
        <taxon>Pseudoalteromonadaceae</taxon>
        <taxon>Pseudoalteromonas</taxon>
    </lineage>
</organism>
<protein>
    <submittedName>
        <fullName evidence="1">Uncharacterized protein</fullName>
    </submittedName>
</protein>
<keyword evidence="2" id="KW-1185">Reference proteome</keyword>
<evidence type="ECO:0000313" key="1">
    <source>
        <dbReference type="EMBL" id="KPH58627.1"/>
    </source>
</evidence>
<gene>
    <name evidence="1" type="ORF">ADS77_17755</name>
</gene>
<name>A0A0N1MSW3_9GAMM</name>
<dbReference type="Proteomes" id="UP000037848">
    <property type="component" value="Unassembled WGS sequence"/>
</dbReference>
<accession>A0A0N1MSW3</accession>
<proteinExistence type="predicted"/>
<dbReference type="AlphaFoldDB" id="A0A0N1MSW3"/>
<evidence type="ECO:0000313" key="2">
    <source>
        <dbReference type="Proteomes" id="UP000037848"/>
    </source>
</evidence>
<dbReference type="OrthoDB" id="6402008at2"/>
<comment type="caution">
    <text evidence="1">The sequence shown here is derived from an EMBL/GenBank/DDBJ whole genome shotgun (WGS) entry which is preliminary data.</text>
</comment>
<reference evidence="1 2" key="1">
    <citation type="submission" date="2015-08" db="EMBL/GenBank/DDBJ databases">
        <title>Draft Genome Sequence of Pseudoalteromonas porphyrae UCD-SED14.</title>
        <authorList>
            <person name="Coil D.A."/>
            <person name="Jospin G."/>
            <person name="Lee R.D."/>
            <person name="Eisen J.A."/>
        </authorList>
    </citation>
    <scope>NUCLEOTIDE SEQUENCE [LARGE SCALE GENOMIC DNA]</scope>
    <source>
        <strain evidence="1 2">UCD-SED14</strain>
    </source>
</reference>